<reference evidence="2 3" key="1">
    <citation type="submission" date="2016-03" db="EMBL/GenBank/DDBJ databases">
        <title>EvidentialGene: Evidence-directed Construction of Genes on Genomes.</title>
        <authorList>
            <person name="Gilbert D.G."/>
            <person name="Choi J.-H."/>
            <person name="Mockaitis K."/>
            <person name="Colbourne J."/>
            <person name="Pfrender M."/>
        </authorList>
    </citation>
    <scope>NUCLEOTIDE SEQUENCE [LARGE SCALE GENOMIC DNA]</scope>
    <source>
        <strain evidence="2 3">Xinb3</strain>
        <tissue evidence="2">Complete organism</tissue>
    </source>
</reference>
<sequence>MPVASNHQQMHRRKVGEKKFRFLSAACLPSAILYRLYTKQRPKTWPSKCQQ</sequence>
<dbReference type="AlphaFoldDB" id="A0A164QI16"/>
<evidence type="ECO:0000313" key="2">
    <source>
        <dbReference type="EMBL" id="KZS07771.1"/>
    </source>
</evidence>
<keyword evidence="1" id="KW-0472">Membrane</keyword>
<comment type="caution">
    <text evidence="2">The sequence shown here is derived from an EMBL/GenBank/DDBJ whole genome shotgun (WGS) entry which is preliminary data.</text>
</comment>
<keyword evidence="1" id="KW-1133">Transmembrane helix</keyword>
<dbReference type="EMBL" id="LRGB01002398">
    <property type="protein sequence ID" value="KZS07771.1"/>
    <property type="molecule type" value="Genomic_DNA"/>
</dbReference>
<proteinExistence type="predicted"/>
<evidence type="ECO:0000256" key="1">
    <source>
        <dbReference type="SAM" id="Phobius"/>
    </source>
</evidence>
<keyword evidence="3" id="KW-1185">Reference proteome</keyword>
<organism evidence="2 3">
    <name type="scientific">Daphnia magna</name>
    <dbReference type="NCBI Taxonomy" id="35525"/>
    <lineage>
        <taxon>Eukaryota</taxon>
        <taxon>Metazoa</taxon>
        <taxon>Ecdysozoa</taxon>
        <taxon>Arthropoda</taxon>
        <taxon>Crustacea</taxon>
        <taxon>Branchiopoda</taxon>
        <taxon>Diplostraca</taxon>
        <taxon>Cladocera</taxon>
        <taxon>Anomopoda</taxon>
        <taxon>Daphniidae</taxon>
        <taxon>Daphnia</taxon>
    </lineage>
</organism>
<accession>A0A164QI16</accession>
<dbReference type="Proteomes" id="UP000076858">
    <property type="component" value="Unassembled WGS sequence"/>
</dbReference>
<evidence type="ECO:0000313" key="3">
    <source>
        <dbReference type="Proteomes" id="UP000076858"/>
    </source>
</evidence>
<name>A0A164QI16_9CRUS</name>
<protein>
    <submittedName>
        <fullName evidence="2">Uncharacterized protein</fullName>
    </submittedName>
</protein>
<gene>
    <name evidence="2" type="ORF">APZ42_028441</name>
</gene>
<keyword evidence="1" id="KW-0812">Transmembrane</keyword>
<feature type="transmembrane region" description="Helical" evidence="1">
    <location>
        <begin position="20"/>
        <end position="37"/>
    </location>
</feature>